<evidence type="ECO:0000313" key="6">
    <source>
        <dbReference type="Proteomes" id="UP001652740"/>
    </source>
</evidence>
<dbReference type="InterPro" id="IPR000618">
    <property type="entry name" value="Insect_cuticle"/>
</dbReference>
<dbReference type="GO" id="GO:0042302">
    <property type="term" value="F:structural constituent of cuticle"/>
    <property type="evidence" value="ECO:0007669"/>
    <property type="project" value="UniProtKB-UniRule"/>
</dbReference>
<feature type="region of interest" description="Disordered" evidence="4">
    <location>
        <begin position="270"/>
        <end position="293"/>
    </location>
</feature>
<dbReference type="InterPro" id="IPR031311">
    <property type="entry name" value="CHIT_BIND_RR_consensus"/>
</dbReference>
<organism evidence="6 7">
    <name type="scientific">Galleria mellonella</name>
    <name type="common">Greater wax moth</name>
    <dbReference type="NCBI Taxonomy" id="7137"/>
    <lineage>
        <taxon>Eukaryota</taxon>
        <taxon>Metazoa</taxon>
        <taxon>Ecdysozoa</taxon>
        <taxon>Arthropoda</taxon>
        <taxon>Hexapoda</taxon>
        <taxon>Insecta</taxon>
        <taxon>Pterygota</taxon>
        <taxon>Neoptera</taxon>
        <taxon>Endopterygota</taxon>
        <taxon>Lepidoptera</taxon>
        <taxon>Glossata</taxon>
        <taxon>Ditrysia</taxon>
        <taxon>Pyraloidea</taxon>
        <taxon>Pyralidae</taxon>
        <taxon>Galleriinae</taxon>
        <taxon>Galleria</taxon>
    </lineage>
</organism>
<evidence type="ECO:0000313" key="7">
    <source>
        <dbReference type="RefSeq" id="XP_026763336.2"/>
    </source>
</evidence>
<dbReference type="AlphaFoldDB" id="A0A6J1X878"/>
<feature type="region of interest" description="Disordered" evidence="4">
    <location>
        <begin position="303"/>
        <end position="322"/>
    </location>
</feature>
<feature type="chain" id="PRO_5046254814" evidence="5">
    <location>
        <begin position="19"/>
        <end position="341"/>
    </location>
</feature>
<proteinExistence type="predicted"/>
<dbReference type="KEGG" id="gmw:113521880"/>
<keyword evidence="1 3" id="KW-0193">Cuticle</keyword>
<dbReference type="PROSITE" id="PS00233">
    <property type="entry name" value="CHIT_BIND_RR_1"/>
    <property type="match status" value="1"/>
</dbReference>
<feature type="region of interest" description="Disordered" evidence="4">
    <location>
        <begin position="179"/>
        <end position="232"/>
    </location>
</feature>
<feature type="compositionally biased region" description="Low complexity" evidence="4">
    <location>
        <begin position="308"/>
        <end position="322"/>
    </location>
</feature>
<keyword evidence="6" id="KW-1185">Reference proteome</keyword>
<evidence type="ECO:0000256" key="3">
    <source>
        <dbReference type="PROSITE-ProRule" id="PRU00497"/>
    </source>
</evidence>
<dbReference type="Proteomes" id="UP001652740">
    <property type="component" value="Unplaced"/>
</dbReference>
<evidence type="ECO:0000256" key="2">
    <source>
        <dbReference type="ARBA" id="ARBA00022729"/>
    </source>
</evidence>
<accession>A0A6J1X878</accession>
<reference evidence="7" key="1">
    <citation type="submission" date="2025-08" db="UniProtKB">
        <authorList>
            <consortium name="RefSeq"/>
        </authorList>
    </citation>
    <scope>IDENTIFICATION</scope>
    <source>
        <tissue evidence="7">Whole larvae</tissue>
    </source>
</reference>
<dbReference type="PRINTS" id="PR00947">
    <property type="entry name" value="CUTICLE"/>
</dbReference>
<name>A0A6J1X878_GALME</name>
<dbReference type="RefSeq" id="XP_026763336.2">
    <property type="nucleotide sequence ID" value="XM_026907535.3"/>
</dbReference>
<keyword evidence="2 5" id="KW-0732">Signal</keyword>
<evidence type="ECO:0000256" key="1">
    <source>
        <dbReference type="ARBA" id="ARBA00022460"/>
    </source>
</evidence>
<evidence type="ECO:0000256" key="5">
    <source>
        <dbReference type="SAM" id="SignalP"/>
    </source>
</evidence>
<dbReference type="PROSITE" id="PS51155">
    <property type="entry name" value="CHIT_BIND_RR_2"/>
    <property type="match status" value="1"/>
</dbReference>
<feature type="compositionally biased region" description="Low complexity" evidence="4">
    <location>
        <begin position="222"/>
        <end position="232"/>
    </location>
</feature>
<feature type="compositionally biased region" description="Polar residues" evidence="4">
    <location>
        <begin position="179"/>
        <end position="190"/>
    </location>
</feature>
<evidence type="ECO:0000256" key="4">
    <source>
        <dbReference type="SAM" id="MobiDB-lite"/>
    </source>
</evidence>
<protein>
    <submittedName>
        <fullName evidence="7">Protein argonaute-2-like</fullName>
    </submittedName>
</protein>
<gene>
    <name evidence="7" type="primary">LOC113521880</name>
</gene>
<feature type="compositionally biased region" description="Low complexity" evidence="4">
    <location>
        <begin position="191"/>
        <end position="215"/>
    </location>
</feature>
<sequence>MKLITAIIALAITGFTSAIQVYQQPQATSPVAYQTQQYQQQALYSQPQGFTKAQDVYVQVQPEHQRTQSAEGSARVLSYNSENHGHSYQYAYETENGIQAQEVGQIDKGTQARGAYSYRGTDGQVYSVTYTADENGFRPEGAHLPTPPPIPEAIARAIEQNTYDEVNGIFDDGSYKNYQQQSETSNQQIGYQPSTQQQNGYQQGGYQQNTYQQSGRQQTAKQQNSYQQSSNQQNVYQLSGYQQGDNQQNVYRQSGYQQGDNQQNVYRQSGYQQGGNQQNSYQQSGHQQGGNQQIGYQQSGIRQNVHKQSGVQQNGYQQSNSQQNYNVVPSTVTIPIISGYY</sequence>
<dbReference type="InParanoid" id="A0A6J1X878"/>
<dbReference type="GeneID" id="113521880"/>
<feature type="signal peptide" evidence="5">
    <location>
        <begin position="1"/>
        <end position="18"/>
    </location>
</feature>
<dbReference type="Pfam" id="PF00379">
    <property type="entry name" value="Chitin_bind_4"/>
    <property type="match status" value="1"/>
</dbReference>